<dbReference type="PRINTS" id="PR00409">
    <property type="entry name" value="PHDIOXRDTASE"/>
</dbReference>
<dbReference type="SUPFAM" id="SSF63380">
    <property type="entry name" value="Riboflavin synthase domain-like"/>
    <property type="match status" value="1"/>
</dbReference>
<dbReference type="InterPro" id="IPR050415">
    <property type="entry name" value="MRET"/>
</dbReference>
<dbReference type="InterPro" id="IPR001433">
    <property type="entry name" value="OxRdtase_FAD/NAD-bd"/>
</dbReference>
<keyword evidence="4" id="KW-0479">Metal-binding</keyword>
<accession>A0ABP9STI6</accession>
<dbReference type="SUPFAM" id="SSF54292">
    <property type="entry name" value="2Fe-2S ferredoxin-like"/>
    <property type="match status" value="1"/>
</dbReference>
<dbReference type="Gene3D" id="3.10.20.30">
    <property type="match status" value="1"/>
</dbReference>
<dbReference type="InterPro" id="IPR012675">
    <property type="entry name" value="Beta-grasp_dom_sf"/>
</dbReference>
<dbReference type="SUPFAM" id="SSF52343">
    <property type="entry name" value="Ferredoxin reductase-like, C-terminal NADP-linked domain"/>
    <property type="match status" value="1"/>
</dbReference>
<feature type="domain" description="FAD-binding FR-type" evidence="9">
    <location>
        <begin position="5"/>
        <end position="107"/>
    </location>
</feature>
<evidence type="ECO:0000256" key="4">
    <source>
        <dbReference type="ARBA" id="ARBA00022723"/>
    </source>
</evidence>
<dbReference type="InterPro" id="IPR039261">
    <property type="entry name" value="FNR_nucleotide-bd"/>
</dbReference>
<evidence type="ECO:0000259" key="9">
    <source>
        <dbReference type="PROSITE" id="PS51384"/>
    </source>
</evidence>
<sequence>MITTLECLTLQVTEATVIADNVVEVSFQHPEGRPLPGWEPGAHIEVTLPSGLTRQYSLCGDQKDQSRYTIAVLRDENGRGGSKELHEVVEAGSELRVSLPRNNFHLVEADSYLFIGGGIGITPMIPMIQQARNSGAQWSLVYGGRRASSMAYREMLSSFGEQVDLWIESERGYPDLPSILANAPAGTMVYTCGPSVMINAVAEEFSAHSHLGGLHFERFAANGPVDISGDSFEVELRRTGVTLKVAEGVSVLDEVLKIIPKQPFSCKEGYCGDCETKVLEGEPDHRDDFLTPADQDSGKVMMLCVSRCKGKKLVLDL</sequence>
<keyword evidence="2" id="KW-0285">Flavoprotein</keyword>
<keyword evidence="3" id="KW-0001">2Fe-2S</keyword>
<evidence type="ECO:0000259" key="8">
    <source>
        <dbReference type="PROSITE" id="PS51085"/>
    </source>
</evidence>
<evidence type="ECO:0000256" key="6">
    <source>
        <dbReference type="ARBA" id="ARBA00023004"/>
    </source>
</evidence>
<comment type="caution">
    <text evidence="10">The sequence shown here is derived from an EMBL/GenBank/DDBJ whole genome shotgun (WGS) entry which is preliminary data.</text>
</comment>
<dbReference type="PANTHER" id="PTHR47354:SF1">
    <property type="entry name" value="CARNITINE MONOOXYGENASE REDUCTASE SUBUNIT"/>
    <property type="match status" value="1"/>
</dbReference>
<gene>
    <name evidence="10" type="ORF">GCM10023346_46960</name>
</gene>
<evidence type="ECO:0000256" key="1">
    <source>
        <dbReference type="ARBA" id="ARBA00001974"/>
    </source>
</evidence>
<comment type="cofactor">
    <cofactor evidence="1">
        <name>FAD</name>
        <dbReference type="ChEBI" id="CHEBI:57692"/>
    </cofactor>
</comment>
<dbReference type="InterPro" id="IPR017938">
    <property type="entry name" value="Riboflavin_synthase-like_b-brl"/>
</dbReference>
<dbReference type="PANTHER" id="PTHR47354">
    <property type="entry name" value="NADH OXIDOREDUCTASE HCR"/>
    <property type="match status" value="1"/>
</dbReference>
<dbReference type="PROSITE" id="PS51384">
    <property type="entry name" value="FAD_FR"/>
    <property type="match status" value="1"/>
</dbReference>
<dbReference type="Pfam" id="PF00111">
    <property type="entry name" value="Fer2"/>
    <property type="match status" value="1"/>
</dbReference>
<name>A0ABP9STI6_9MICC</name>
<keyword evidence="5" id="KW-0560">Oxidoreductase</keyword>
<dbReference type="EMBL" id="BAABKK010000038">
    <property type="protein sequence ID" value="GAA5201783.1"/>
    <property type="molecule type" value="Genomic_DNA"/>
</dbReference>
<dbReference type="CDD" id="cd00207">
    <property type="entry name" value="fer2"/>
    <property type="match status" value="1"/>
</dbReference>
<dbReference type="Proteomes" id="UP001500200">
    <property type="component" value="Unassembled WGS sequence"/>
</dbReference>
<proteinExistence type="predicted"/>
<feature type="domain" description="2Fe-2S ferredoxin-type" evidence="8">
    <location>
        <begin position="232"/>
        <end position="317"/>
    </location>
</feature>
<dbReference type="InterPro" id="IPR036010">
    <property type="entry name" value="2Fe-2S_ferredoxin-like_sf"/>
</dbReference>
<dbReference type="InterPro" id="IPR001041">
    <property type="entry name" value="2Fe-2S_ferredoxin-type"/>
</dbReference>
<dbReference type="Gene3D" id="3.40.50.80">
    <property type="entry name" value="Nucleotide-binding domain of ferredoxin-NADP reductase (FNR) module"/>
    <property type="match status" value="1"/>
</dbReference>
<dbReference type="Gene3D" id="2.40.30.10">
    <property type="entry name" value="Translation factors"/>
    <property type="match status" value="1"/>
</dbReference>
<reference evidence="11" key="1">
    <citation type="journal article" date="2019" name="Int. J. Syst. Evol. Microbiol.">
        <title>The Global Catalogue of Microorganisms (GCM) 10K type strain sequencing project: providing services to taxonomists for standard genome sequencing and annotation.</title>
        <authorList>
            <consortium name="The Broad Institute Genomics Platform"/>
            <consortium name="The Broad Institute Genome Sequencing Center for Infectious Disease"/>
            <person name="Wu L."/>
            <person name="Ma J."/>
        </authorList>
    </citation>
    <scope>NUCLEOTIDE SEQUENCE [LARGE SCALE GENOMIC DNA]</scope>
    <source>
        <strain evidence="11">JCM 18514</strain>
    </source>
</reference>
<dbReference type="Pfam" id="PF00175">
    <property type="entry name" value="NAD_binding_1"/>
    <property type="match status" value="1"/>
</dbReference>
<evidence type="ECO:0000256" key="5">
    <source>
        <dbReference type="ARBA" id="ARBA00023002"/>
    </source>
</evidence>
<keyword evidence="11" id="KW-1185">Reference proteome</keyword>
<evidence type="ECO:0000256" key="2">
    <source>
        <dbReference type="ARBA" id="ARBA00022630"/>
    </source>
</evidence>
<evidence type="ECO:0000256" key="3">
    <source>
        <dbReference type="ARBA" id="ARBA00022714"/>
    </source>
</evidence>
<dbReference type="PROSITE" id="PS51085">
    <property type="entry name" value="2FE2S_FER_2"/>
    <property type="match status" value="1"/>
</dbReference>
<keyword evidence="6" id="KW-0408">Iron</keyword>
<dbReference type="RefSeq" id="WP_345453359.1">
    <property type="nucleotide sequence ID" value="NZ_BAABKK010000038.1"/>
</dbReference>
<dbReference type="InterPro" id="IPR017927">
    <property type="entry name" value="FAD-bd_FR_type"/>
</dbReference>
<dbReference type="CDD" id="cd06185">
    <property type="entry name" value="PDR_like"/>
    <property type="match status" value="1"/>
</dbReference>
<keyword evidence="7" id="KW-0411">Iron-sulfur</keyword>
<protein>
    <submittedName>
        <fullName evidence="10">PDR/VanB family oxidoreductase</fullName>
    </submittedName>
</protein>
<evidence type="ECO:0000256" key="7">
    <source>
        <dbReference type="ARBA" id="ARBA00023014"/>
    </source>
</evidence>
<organism evidence="10 11">
    <name type="scientific">Arthrobacter gyeryongensis</name>
    <dbReference type="NCBI Taxonomy" id="1650592"/>
    <lineage>
        <taxon>Bacteria</taxon>
        <taxon>Bacillati</taxon>
        <taxon>Actinomycetota</taxon>
        <taxon>Actinomycetes</taxon>
        <taxon>Micrococcales</taxon>
        <taxon>Micrococcaceae</taxon>
        <taxon>Arthrobacter</taxon>
    </lineage>
</organism>
<evidence type="ECO:0000313" key="10">
    <source>
        <dbReference type="EMBL" id="GAA5201783.1"/>
    </source>
</evidence>
<evidence type="ECO:0000313" key="11">
    <source>
        <dbReference type="Proteomes" id="UP001500200"/>
    </source>
</evidence>